<protein>
    <submittedName>
        <fullName evidence="1">Uncharacterized protein</fullName>
    </submittedName>
</protein>
<name>A0A183NBX8_9TREM</name>
<dbReference type="EMBL" id="UZAI01021826">
    <property type="protein sequence ID" value="VDP56593.1"/>
    <property type="molecule type" value="Genomic_DNA"/>
</dbReference>
<keyword evidence="2" id="KW-1185">Reference proteome</keyword>
<reference evidence="1 2" key="1">
    <citation type="submission" date="2018-11" db="EMBL/GenBank/DDBJ databases">
        <authorList>
            <consortium name="Pathogen Informatics"/>
        </authorList>
    </citation>
    <scope>NUCLEOTIDE SEQUENCE [LARGE SCALE GENOMIC DNA]</scope>
    <source>
        <strain evidence="1 2">Zambia</strain>
    </source>
</reference>
<dbReference type="STRING" id="48269.A0A183NBX8"/>
<proteinExistence type="predicted"/>
<evidence type="ECO:0000313" key="2">
    <source>
        <dbReference type="Proteomes" id="UP000277204"/>
    </source>
</evidence>
<dbReference type="AlphaFoldDB" id="A0A183NBX8"/>
<organism evidence="1 2">
    <name type="scientific">Schistosoma margrebowiei</name>
    <dbReference type="NCBI Taxonomy" id="48269"/>
    <lineage>
        <taxon>Eukaryota</taxon>
        <taxon>Metazoa</taxon>
        <taxon>Spiralia</taxon>
        <taxon>Lophotrochozoa</taxon>
        <taxon>Platyhelminthes</taxon>
        <taxon>Trematoda</taxon>
        <taxon>Digenea</taxon>
        <taxon>Strigeidida</taxon>
        <taxon>Schistosomatoidea</taxon>
        <taxon>Schistosomatidae</taxon>
        <taxon>Schistosoma</taxon>
    </lineage>
</organism>
<sequence length="145" mass="17046">MINENELPCTIQTEQIKTKENLTIIKGKKYIQLLDMILNSKLKEEKEVKENTRILHKQIENELNDLLNSNKKFKTFKQINQIENTKQNSNQIVLVDTIEKFNTFPDEICRNIEKFLQLNDKSLSQNNNTVPFIILKRARTKIGAE</sequence>
<dbReference type="Proteomes" id="UP000277204">
    <property type="component" value="Unassembled WGS sequence"/>
</dbReference>
<evidence type="ECO:0000313" key="1">
    <source>
        <dbReference type="EMBL" id="VDP56593.1"/>
    </source>
</evidence>
<accession>A0A183NBX8</accession>
<gene>
    <name evidence="1" type="ORF">SMRZ_LOCUS25804</name>
</gene>